<sequence length="460" mass="48123">MGGASSCDGCPTYNNVIGQSSTPPPGSRNGQEGGPAPESADKKSVPAATPGAESRGTSQSSGHTAPSPETSNGGAGKAEQGARPTIEALRCTNCQTTTTPLWRRDEDGNNICNACGLYYKLHGTHRPIGMRKTVIKRRKRLTNGGTNHGNVHAHHSNTNTSNASASPNAGGSGSGAAGVPARNVPATGVSPASMRGTPTHKSDAGAYARAERDREAAMVLMEVGTTRWGKPPVQARHGVRAPPAPTPAPAVSSAYAASRSAPNGAAPYALDDAEEAARLQQRTAERSPAFAGQSPVHADRRLASEAEYAASMAHSNAMGMHPRMYPPSSAYAAGAIPYSHAVRLSELERLRDELYLERSRLNDVLERTEMALADARRMRYPAPRMRKASPGELGEAEALHASRVLSDAPYEDAAYPGAPLHAPDGVEAKHLPDLPDLRGAPGAVATPTSVVSTWRARDAR</sequence>
<gene>
    <name evidence="10" type="primary">SFU1</name>
    <name evidence="10" type="ORF">MBRA1_001897</name>
</gene>
<comment type="subcellular location">
    <subcellularLocation>
        <location evidence="1">Nucleus</location>
    </subcellularLocation>
</comment>
<dbReference type="GO" id="GO:0000981">
    <property type="term" value="F:DNA-binding transcription factor activity, RNA polymerase II-specific"/>
    <property type="evidence" value="ECO:0007669"/>
    <property type="project" value="TreeGrafter"/>
</dbReference>
<dbReference type="PROSITE" id="PS00344">
    <property type="entry name" value="GATA_ZN_FINGER_1"/>
    <property type="match status" value="1"/>
</dbReference>
<evidence type="ECO:0000256" key="8">
    <source>
        <dbReference type="SAM" id="MobiDB-lite"/>
    </source>
</evidence>
<evidence type="ECO:0000256" key="3">
    <source>
        <dbReference type="ARBA" id="ARBA00022771"/>
    </source>
</evidence>
<evidence type="ECO:0000256" key="4">
    <source>
        <dbReference type="ARBA" id="ARBA00022833"/>
    </source>
</evidence>
<dbReference type="GO" id="GO:0000122">
    <property type="term" value="P:negative regulation of transcription by RNA polymerase II"/>
    <property type="evidence" value="ECO:0007669"/>
    <property type="project" value="TreeGrafter"/>
</dbReference>
<dbReference type="PANTHER" id="PTHR10071">
    <property type="entry name" value="TRANSCRIPTION FACTOR GATA FAMILY MEMBER"/>
    <property type="match status" value="1"/>
</dbReference>
<feature type="domain" description="GATA-type" evidence="9">
    <location>
        <begin position="85"/>
        <end position="138"/>
    </location>
</feature>
<evidence type="ECO:0000256" key="6">
    <source>
        <dbReference type="PROSITE-ProRule" id="PRU00094"/>
    </source>
</evidence>
<feature type="region of interest" description="Disordered" evidence="8">
    <location>
        <begin position="1"/>
        <end position="84"/>
    </location>
</feature>
<dbReference type="InterPro" id="IPR013088">
    <property type="entry name" value="Znf_NHR/GATA"/>
</dbReference>
<dbReference type="FunFam" id="3.30.50.10:FF:000007">
    <property type="entry name" value="Nitrogen regulatory AreA, N-terminal"/>
    <property type="match status" value="1"/>
</dbReference>
<organism evidence="10 11">
    <name type="scientific">Malassezia brasiliensis</name>
    <dbReference type="NCBI Taxonomy" id="1821822"/>
    <lineage>
        <taxon>Eukaryota</taxon>
        <taxon>Fungi</taxon>
        <taxon>Dikarya</taxon>
        <taxon>Basidiomycota</taxon>
        <taxon>Ustilaginomycotina</taxon>
        <taxon>Malasseziomycetes</taxon>
        <taxon>Malasseziales</taxon>
        <taxon>Malasseziaceae</taxon>
        <taxon>Malassezia</taxon>
    </lineage>
</organism>
<proteinExistence type="predicted"/>
<keyword evidence="3 6" id="KW-0863">Zinc-finger</keyword>
<dbReference type="Pfam" id="PF00320">
    <property type="entry name" value="GATA"/>
    <property type="match status" value="1"/>
</dbReference>
<feature type="region of interest" description="Disordered" evidence="8">
    <location>
        <begin position="229"/>
        <end position="297"/>
    </location>
</feature>
<dbReference type="Proteomes" id="UP001216638">
    <property type="component" value="Chromosome 2"/>
</dbReference>
<dbReference type="InterPro" id="IPR039355">
    <property type="entry name" value="Transcription_factor_GATA"/>
</dbReference>
<dbReference type="EMBL" id="CP119952">
    <property type="protein sequence ID" value="WFC95250.1"/>
    <property type="molecule type" value="Genomic_DNA"/>
</dbReference>
<feature type="compositionally biased region" description="Basic and acidic residues" evidence="8">
    <location>
        <begin position="424"/>
        <end position="436"/>
    </location>
</feature>
<keyword evidence="2" id="KW-0479">Metal-binding</keyword>
<protein>
    <submittedName>
        <fullName evidence="10">GATA type transcriptional activator of nitrogen-regulated proteins</fullName>
    </submittedName>
</protein>
<reference evidence="10" key="1">
    <citation type="submission" date="2023-03" db="EMBL/GenBank/DDBJ databases">
        <title>Mating type loci evolution in Malassezia.</title>
        <authorList>
            <person name="Coelho M.A."/>
        </authorList>
    </citation>
    <scope>NUCLEOTIDE SEQUENCE</scope>
    <source>
        <strain evidence="10">CBS 14135</strain>
    </source>
</reference>
<name>A0AAF0IPS0_9BASI</name>
<dbReference type="PRINTS" id="PR00619">
    <property type="entry name" value="GATAZNFINGER"/>
</dbReference>
<feature type="region of interest" description="Disordered" evidence="8">
    <location>
        <begin position="142"/>
        <end position="179"/>
    </location>
</feature>
<dbReference type="GO" id="GO:0005634">
    <property type="term" value="C:nucleus"/>
    <property type="evidence" value="ECO:0007669"/>
    <property type="project" value="UniProtKB-SubCell"/>
</dbReference>
<dbReference type="CDD" id="cd00202">
    <property type="entry name" value="ZnF_GATA"/>
    <property type="match status" value="1"/>
</dbReference>
<keyword evidence="5" id="KW-0539">Nucleus</keyword>
<dbReference type="SUPFAM" id="SSF57716">
    <property type="entry name" value="Glucocorticoid receptor-like (DNA-binding domain)"/>
    <property type="match status" value="1"/>
</dbReference>
<dbReference type="Gene3D" id="3.30.50.10">
    <property type="entry name" value="Erythroid Transcription Factor GATA-1, subunit A"/>
    <property type="match status" value="1"/>
</dbReference>
<accession>A0AAF0IPS0</accession>
<feature type="region of interest" description="Disordered" evidence="8">
    <location>
        <begin position="188"/>
        <end position="207"/>
    </location>
</feature>
<evidence type="ECO:0000313" key="11">
    <source>
        <dbReference type="Proteomes" id="UP001216638"/>
    </source>
</evidence>
<dbReference type="SMART" id="SM00401">
    <property type="entry name" value="ZnF_GATA"/>
    <property type="match status" value="1"/>
</dbReference>
<dbReference type="InterPro" id="IPR000679">
    <property type="entry name" value="Znf_GATA"/>
</dbReference>
<evidence type="ECO:0000313" key="10">
    <source>
        <dbReference type="EMBL" id="WFC95250.1"/>
    </source>
</evidence>
<dbReference type="GO" id="GO:0000978">
    <property type="term" value="F:RNA polymerase II cis-regulatory region sequence-specific DNA binding"/>
    <property type="evidence" value="ECO:0007669"/>
    <property type="project" value="TreeGrafter"/>
</dbReference>
<evidence type="ECO:0000256" key="5">
    <source>
        <dbReference type="ARBA" id="ARBA00023242"/>
    </source>
</evidence>
<dbReference type="GO" id="GO:0045944">
    <property type="term" value="P:positive regulation of transcription by RNA polymerase II"/>
    <property type="evidence" value="ECO:0007669"/>
    <property type="project" value="TreeGrafter"/>
</dbReference>
<feature type="compositionally biased region" description="Low complexity" evidence="8">
    <location>
        <begin position="249"/>
        <end position="262"/>
    </location>
</feature>
<keyword evidence="4" id="KW-0862">Zinc</keyword>
<feature type="compositionally biased region" description="Low complexity" evidence="8">
    <location>
        <begin position="156"/>
        <end position="169"/>
    </location>
</feature>
<evidence type="ECO:0000256" key="2">
    <source>
        <dbReference type="ARBA" id="ARBA00022723"/>
    </source>
</evidence>
<dbReference type="PANTHER" id="PTHR10071:SF281">
    <property type="entry name" value="BOX A-BINDING FACTOR-RELATED"/>
    <property type="match status" value="1"/>
</dbReference>
<feature type="coiled-coil region" evidence="7">
    <location>
        <begin position="344"/>
        <end position="378"/>
    </location>
</feature>
<feature type="region of interest" description="Disordered" evidence="8">
    <location>
        <begin position="412"/>
        <end position="460"/>
    </location>
</feature>
<evidence type="ECO:0000256" key="1">
    <source>
        <dbReference type="ARBA" id="ARBA00004123"/>
    </source>
</evidence>
<dbReference type="PROSITE" id="PS50114">
    <property type="entry name" value="GATA_ZN_FINGER_2"/>
    <property type="match status" value="1"/>
</dbReference>
<feature type="compositionally biased region" description="Polar residues" evidence="8">
    <location>
        <begin position="12"/>
        <end position="21"/>
    </location>
</feature>
<evidence type="ECO:0000256" key="7">
    <source>
        <dbReference type="SAM" id="Coils"/>
    </source>
</evidence>
<evidence type="ECO:0000259" key="9">
    <source>
        <dbReference type="PROSITE" id="PS50114"/>
    </source>
</evidence>
<keyword evidence="7" id="KW-0175">Coiled coil</keyword>
<feature type="compositionally biased region" description="Polar residues" evidence="8">
    <location>
        <begin position="55"/>
        <end position="72"/>
    </location>
</feature>
<keyword evidence="11" id="KW-1185">Reference proteome</keyword>
<dbReference type="GO" id="GO:0008270">
    <property type="term" value="F:zinc ion binding"/>
    <property type="evidence" value="ECO:0007669"/>
    <property type="project" value="UniProtKB-KW"/>
</dbReference>
<dbReference type="AlphaFoldDB" id="A0AAF0IPS0"/>